<protein>
    <submittedName>
        <fullName evidence="2">Uncharacterized protein</fullName>
    </submittedName>
</protein>
<evidence type="ECO:0000256" key="1">
    <source>
        <dbReference type="SAM" id="Phobius"/>
    </source>
</evidence>
<evidence type="ECO:0000313" key="3">
    <source>
        <dbReference type="Proteomes" id="UP001204772"/>
    </source>
</evidence>
<keyword evidence="3" id="KW-1185">Reference proteome</keyword>
<feature type="transmembrane region" description="Helical" evidence="1">
    <location>
        <begin position="41"/>
        <end position="63"/>
    </location>
</feature>
<sequence>MKPITDRVILNPFTSLIGIAFAGVGVWILKWSDDLSEASRVLLSILCFVISITGLGWSDKAFFKVLDYFKKRANLILFIMCSTVAFGVSSCVGVSKRQIYNLLLEMKTQVDIQNNSSQIYLYENEKKAIDTDFQDISNTDLLNSINEIIPPKTAKRPNN</sequence>
<dbReference type="EMBL" id="JAMZEL010000024">
    <property type="protein sequence ID" value="MCP1386399.1"/>
    <property type="molecule type" value="Genomic_DNA"/>
</dbReference>
<feature type="transmembrane region" description="Helical" evidence="1">
    <location>
        <begin position="9"/>
        <end position="29"/>
    </location>
</feature>
<dbReference type="RefSeq" id="WP_253533238.1">
    <property type="nucleotide sequence ID" value="NZ_JAMZEL010000024.1"/>
</dbReference>
<keyword evidence="1" id="KW-0472">Membrane</keyword>
<proteinExistence type="predicted"/>
<keyword evidence="1" id="KW-0812">Transmembrane</keyword>
<gene>
    <name evidence="2" type="ORF">NCI00_28410</name>
</gene>
<dbReference type="Proteomes" id="UP001204772">
    <property type="component" value="Unassembled WGS sequence"/>
</dbReference>
<comment type="caution">
    <text evidence="2">The sequence shown here is derived from an EMBL/GenBank/DDBJ whole genome shotgun (WGS) entry which is preliminary data.</text>
</comment>
<accession>A0ABT1FX98</accession>
<keyword evidence="1" id="KW-1133">Transmembrane helix</keyword>
<evidence type="ECO:0000313" key="2">
    <source>
        <dbReference type="EMBL" id="MCP1386399.1"/>
    </source>
</evidence>
<feature type="transmembrane region" description="Helical" evidence="1">
    <location>
        <begin position="75"/>
        <end position="95"/>
    </location>
</feature>
<organism evidence="2 3">
    <name type="scientific">Runella salmonicolor</name>
    <dbReference type="NCBI Taxonomy" id="2950278"/>
    <lineage>
        <taxon>Bacteria</taxon>
        <taxon>Pseudomonadati</taxon>
        <taxon>Bacteroidota</taxon>
        <taxon>Cytophagia</taxon>
        <taxon>Cytophagales</taxon>
        <taxon>Spirosomataceae</taxon>
        <taxon>Runella</taxon>
    </lineage>
</organism>
<name>A0ABT1FX98_9BACT</name>
<reference evidence="2 3" key="1">
    <citation type="submission" date="2022-06" db="EMBL/GenBank/DDBJ databases">
        <title>Runella sp. S5 genome sequencing.</title>
        <authorList>
            <person name="Park S."/>
        </authorList>
    </citation>
    <scope>NUCLEOTIDE SEQUENCE [LARGE SCALE GENOMIC DNA]</scope>
    <source>
        <strain evidence="2 3">S5</strain>
    </source>
</reference>